<evidence type="ECO:0000313" key="2">
    <source>
        <dbReference type="EMBL" id="KJR80824.1"/>
    </source>
</evidence>
<evidence type="ECO:0000256" key="1">
    <source>
        <dbReference type="SAM" id="MobiDB-lite"/>
    </source>
</evidence>
<name>A0A0F2LVE6_SPOSC</name>
<accession>A0A0F2LVE6</accession>
<dbReference type="Proteomes" id="UP000033710">
    <property type="component" value="Unassembled WGS sequence"/>
</dbReference>
<dbReference type="KEGG" id="ssck:SPSK_10670"/>
<reference evidence="2 3" key="2">
    <citation type="journal article" date="2015" name="Eukaryot. Cell">
        <title>Asexual propagation of a virulent clone complex in a human and feline outbreak of sporotrichosis.</title>
        <authorList>
            <person name="Teixeira Mde M."/>
            <person name="Rodrigues A.M."/>
            <person name="Tsui C.K."/>
            <person name="de Almeida L.G."/>
            <person name="Van Diepeningen A.D."/>
            <person name="van den Ende B.G."/>
            <person name="Fernandes G.F."/>
            <person name="Kano R."/>
            <person name="Hamelin R.C."/>
            <person name="Lopes-Bezerra L.M."/>
            <person name="Vasconcelos A.T."/>
            <person name="de Hoog S."/>
            <person name="de Camargo Z.P."/>
            <person name="Felipe M.S."/>
        </authorList>
    </citation>
    <scope>NUCLEOTIDE SEQUENCE [LARGE SCALE GENOMIC DNA]</scope>
    <source>
        <strain evidence="2 3">1099-18</strain>
    </source>
</reference>
<gene>
    <name evidence="2" type="ORF">SPSK_10670</name>
</gene>
<dbReference type="RefSeq" id="XP_016583500.1">
    <property type="nucleotide sequence ID" value="XM_016736992.1"/>
</dbReference>
<comment type="caution">
    <text evidence="2">The sequence shown here is derived from an EMBL/GenBank/DDBJ whole genome shotgun (WGS) entry which is preliminary data.</text>
</comment>
<protein>
    <submittedName>
        <fullName evidence="2">Uncharacterized protein</fullName>
    </submittedName>
</protein>
<organism evidence="2 3">
    <name type="scientific">Sporothrix schenckii 1099-18</name>
    <dbReference type="NCBI Taxonomy" id="1397361"/>
    <lineage>
        <taxon>Eukaryota</taxon>
        <taxon>Fungi</taxon>
        <taxon>Dikarya</taxon>
        <taxon>Ascomycota</taxon>
        <taxon>Pezizomycotina</taxon>
        <taxon>Sordariomycetes</taxon>
        <taxon>Sordariomycetidae</taxon>
        <taxon>Ophiostomatales</taxon>
        <taxon>Ophiostomataceae</taxon>
        <taxon>Sporothrix</taxon>
    </lineage>
</organism>
<dbReference type="AlphaFoldDB" id="A0A0F2LVE6"/>
<feature type="region of interest" description="Disordered" evidence="1">
    <location>
        <begin position="1"/>
        <end position="24"/>
    </location>
</feature>
<reference evidence="2 3" key="1">
    <citation type="journal article" date="2014" name="BMC Genomics">
        <title>Comparative genomics of the major fungal agents of human and animal Sporotrichosis: Sporothrix schenckii and Sporothrix brasiliensis.</title>
        <authorList>
            <person name="Teixeira M.M."/>
            <person name="de Almeida L.G."/>
            <person name="Kubitschek-Barreira P."/>
            <person name="Alves F.L."/>
            <person name="Kioshima E.S."/>
            <person name="Abadio A.K."/>
            <person name="Fernandes L."/>
            <person name="Derengowski L.S."/>
            <person name="Ferreira K.S."/>
            <person name="Souza R.C."/>
            <person name="Ruiz J.C."/>
            <person name="de Andrade N.C."/>
            <person name="Paes H.C."/>
            <person name="Nicola A.M."/>
            <person name="Albuquerque P."/>
            <person name="Gerber A.L."/>
            <person name="Martins V.P."/>
            <person name="Peconick L.D."/>
            <person name="Neto A.V."/>
            <person name="Chaucanez C.B."/>
            <person name="Silva P.A."/>
            <person name="Cunha O.L."/>
            <person name="de Oliveira F.F."/>
            <person name="dos Santos T.C."/>
            <person name="Barros A.L."/>
            <person name="Soares M.A."/>
            <person name="de Oliveira L.M."/>
            <person name="Marini M.M."/>
            <person name="Villalobos-Duno H."/>
            <person name="Cunha M.M."/>
            <person name="de Hoog S."/>
            <person name="da Silveira J.F."/>
            <person name="Henrissat B."/>
            <person name="Nino-Vega G.A."/>
            <person name="Cisalpino P.S."/>
            <person name="Mora-Montes H.M."/>
            <person name="Almeida S.R."/>
            <person name="Stajich J.E."/>
            <person name="Lopes-Bezerra L.M."/>
            <person name="Vasconcelos A.T."/>
            <person name="Felipe M.S."/>
        </authorList>
    </citation>
    <scope>NUCLEOTIDE SEQUENCE [LARGE SCALE GENOMIC DNA]</scope>
    <source>
        <strain evidence="2 3">1099-18</strain>
    </source>
</reference>
<dbReference type="VEuPathDB" id="FungiDB:SPSK_10670"/>
<sequence>MSQTGKHWQIRRKRQEQSPTAGRCTRELRKERTARYEFAVNAKGIQLERPLKTSIAGASKLGSQGMGHRNRLLGRVPVLVEVRLKCYAILAVGGRHGV</sequence>
<dbReference type="GeneID" id="27672269"/>
<evidence type="ECO:0000313" key="3">
    <source>
        <dbReference type="Proteomes" id="UP000033710"/>
    </source>
</evidence>
<proteinExistence type="predicted"/>
<dbReference type="EMBL" id="AXCR01000012">
    <property type="protein sequence ID" value="KJR80824.1"/>
    <property type="molecule type" value="Genomic_DNA"/>
</dbReference>